<proteinExistence type="predicted"/>
<dbReference type="EMBL" id="GGEC01031699">
    <property type="protein sequence ID" value="MBX12183.1"/>
    <property type="molecule type" value="Transcribed_RNA"/>
</dbReference>
<organism evidence="1">
    <name type="scientific">Rhizophora mucronata</name>
    <name type="common">Asiatic mangrove</name>
    <dbReference type="NCBI Taxonomy" id="61149"/>
    <lineage>
        <taxon>Eukaryota</taxon>
        <taxon>Viridiplantae</taxon>
        <taxon>Streptophyta</taxon>
        <taxon>Embryophyta</taxon>
        <taxon>Tracheophyta</taxon>
        <taxon>Spermatophyta</taxon>
        <taxon>Magnoliopsida</taxon>
        <taxon>eudicotyledons</taxon>
        <taxon>Gunneridae</taxon>
        <taxon>Pentapetalae</taxon>
        <taxon>rosids</taxon>
        <taxon>fabids</taxon>
        <taxon>Malpighiales</taxon>
        <taxon>Rhizophoraceae</taxon>
        <taxon>Rhizophora</taxon>
    </lineage>
</organism>
<accession>A0A2P2L2K7</accession>
<evidence type="ECO:0000313" key="1">
    <source>
        <dbReference type="EMBL" id="MBX12183.1"/>
    </source>
</evidence>
<dbReference type="AlphaFoldDB" id="A0A2P2L2K7"/>
<protein>
    <submittedName>
        <fullName evidence="1">Uncharacterized protein</fullName>
    </submittedName>
</protein>
<sequence length="24" mass="2871">MIFQLGIRLNQKSCVKIYCKIANW</sequence>
<name>A0A2P2L2K7_RHIMU</name>
<reference evidence="1" key="1">
    <citation type="submission" date="2018-02" db="EMBL/GenBank/DDBJ databases">
        <title>Rhizophora mucronata_Transcriptome.</title>
        <authorList>
            <person name="Meera S.P."/>
            <person name="Sreeshan A."/>
            <person name="Augustine A."/>
        </authorList>
    </citation>
    <scope>NUCLEOTIDE SEQUENCE</scope>
    <source>
        <tissue evidence="1">Leaf</tissue>
    </source>
</reference>